<keyword evidence="1" id="KW-0812">Transmembrane</keyword>
<comment type="caution">
    <text evidence="2">The sequence shown here is derived from an EMBL/GenBank/DDBJ whole genome shotgun (WGS) entry which is preliminary data.</text>
</comment>
<accession>A0A0V8RW15</accession>
<proteinExistence type="predicted"/>
<feature type="transmembrane region" description="Helical" evidence="1">
    <location>
        <begin position="30"/>
        <end position="48"/>
    </location>
</feature>
<evidence type="ECO:0000313" key="2">
    <source>
        <dbReference type="EMBL" id="KSW12225.1"/>
    </source>
</evidence>
<protein>
    <recommendedName>
        <fullName evidence="4">DUF2208 domain-containing protein</fullName>
    </recommendedName>
</protein>
<evidence type="ECO:0000256" key="1">
    <source>
        <dbReference type="SAM" id="Phobius"/>
    </source>
</evidence>
<dbReference type="RefSeq" id="WP_058370905.1">
    <property type="nucleotide sequence ID" value="NZ_LNTB01000001.1"/>
</dbReference>
<dbReference type="InterPro" id="IPR009198">
    <property type="entry name" value="UCP014484_TM"/>
</dbReference>
<gene>
    <name evidence="2" type="ORF">CF15_05575</name>
</gene>
<reference evidence="2 3" key="1">
    <citation type="submission" date="2015-11" db="EMBL/GenBank/DDBJ databases">
        <title>Genome sequence of Pyrodictium occultum PL-19, a marine hyperthermophilic archaeon isolated from Volcano, Italy.</title>
        <authorList>
            <person name="Utturkar S."/>
            <person name="Huber H."/>
            <person name="Leptihn S."/>
            <person name="Brown S."/>
            <person name="Stetter K.O."/>
            <person name="Podar M."/>
        </authorList>
    </citation>
    <scope>NUCLEOTIDE SEQUENCE [LARGE SCALE GENOMIC DNA]</scope>
    <source>
        <strain evidence="2 3">PL-19</strain>
    </source>
</reference>
<sequence>MLSERAMMLIGQLYLAVLSLVIAIAPHYYWLVFIVYIVAIMALGMYSARGVSGKVPREEVVKARTLMKEDKAFEIAMEDEDLIRLYAGQAKSMMIMLLLLPIYYILFRAAAAYHDEAVANLNSIGIHGVLAGFVFWLLVFEAMFLLSQASRKLMVGGGVKQPPLVPHGFRVTEKGIVMKGSMGQVIGFPLPEGSEVKLNESKNYVEIRYPKGSRVRLYTRKARKLYEYIVRYGLAGRVEGKEASKESA</sequence>
<evidence type="ECO:0000313" key="3">
    <source>
        <dbReference type="Proteomes" id="UP000053352"/>
    </source>
</evidence>
<dbReference type="AlphaFoldDB" id="A0A0V8RW15"/>
<keyword evidence="1" id="KW-0472">Membrane</keyword>
<dbReference type="OrthoDB" id="15189at2157"/>
<dbReference type="Proteomes" id="UP000053352">
    <property type="component" value="Unassembled WGS sequence"/>
</dbReference>
<evidence type="ECO:0008006" key="4">
    <source>
        <dbReference type="Google" id="ProtNLM"/>
    </source>
</evidence>
<dbReference type="Pfam" id="PF09973">
    <property type="entry name" value="DUF2208"/>
    <property type="match status" value="1"/>
</dbReference>
<keyword evidence="1" id="KW-1133">Transmembrane helix</keyword>
<name>A0A0V8RW15_PYROC</name>
<feature type="transmembrane region" description="Helical" evidence="1">
    <location>
        <begin position="124"/>
        <end position="146"/>
    </location>
</feature>
<dbReference type="EMBL" id="LNTB01000001">
    <property type="protein sequence ID" value="KSW12225.1"/>
    <property type="molecule type" value="Genomic_DNA"/>
</dbReference>
<keyword evidence="3" id="KW-1185">Reference proteome</keyword>
<organism evidence="2 3">
    <name type="scientific">Pyrodictium occultum</name>
    <dbReference type="NCBI Taxonomy" id="2309"/>
    <lineage>
        <taxon>Archaea</taxon>
        <taxon>Thermoproteota</taxon>
        <taxon>Thermoprotei</taxon>
        <taxon>Desulfurococcales</taxon>
        <taxon>Pyrodictiaceae</taxon>
        <taxon>Pyrodictium</taxon>
    </lineage>
</organism>
<feature type="transmembrane region" description="Helical" evidence="1">
    <location>
        <begin position="93"/>
        <end position="112"/>
    </location>
</feature>
<feature type="transmembrane region" description="Helical" evidence="1">
    <location>
        <begin position="7"/>
        <end position="24"/>
    </location>
</feature>